<evidence type="ECO:0008006" key="3">
    <source>
        <dbReference type="Google" id="ProtNLM"/>
    </source>
</evidence>
<gene>
    <name evidence="1" type="ORF">FHR82_005111</name>
</gene>
<sequence length="169" mass="18995">MRGSKRFWMIVEGCVDVEGSIGVSEMNHPRSRNLNFSNVARNVLIIKRGVQVSLFRKVIGALFITGLAVAGTAWSAAAETEGIPVERVYCDEDTVCFFTEPNFQGHQSNWSSPRNPDCDAIPNAPARSIINNTDYPWAIYERWECDGDPHWIAPRSGERYVYSSYSWSG</sequence>
<comment type="caution">
    <text evidence="1">The sequence shown here is derived from an EMBL/GenBank/DDBJ whole genome shotgun (WGS) entry which is preliminary data.</text>
</comment>
<reference evidence="1 2" key="1">
    <citation type="submission" date="2020-08" db="EMBL/GenBank/DDBJ databases">
        <title>Genomic Encyclopedia of Type Strains, Phase III (KMG-III): the genomes of soil and plant-associated and newly described type strains.</title>
        <authorList>
            <person name="Whitman W."/>
        </authorList>
    </citation>
    <scope>NUCLEOTIDE SEQUENCE [LARGE SCALE GENOMIC DNA]</scope>
    <source>
        <strain evidence="1 2">CECT 8960</strain>
    </source>
</reference>
<name>A0A7W7Q8M1_9PSEU</name>
<accession>A0A7W7Q8M1</accession>
<dbReference type="SUPFAM" id="SSF49695">
    <property type="entry name" value="gamma-Crystallin-like"/>
    <property type="match status" value="1"/>
</dbReference>
<dbReference type="InterPro" id="IPR011024">
    <property type="entry name" value="G_crystallin-like"/>
</dbReference>
<proteinExistence type="predicted"/>
<dbReference type="Proteomes" id="UP000520767">
    <property type="component" value="Unassembled WGS sequence"/>
</dbReference>
<dbReference type="RefSeq" id="WP_184812949.1">
    <property type="nucleotide sequence ID" value="NZ_JACHJQ010000005.1"/>
</dbReference>
<evidence type="ECO:0000313" key="2">
    <source>
        <dbReference type="Proteomes" id="UP000520767"/>
    </source>
</evidence>
<organism evidence="1 2">
    <name type="scientific">Actinophytocola algeriensis</name>
    <dbReference type="NCBI Taxonomy" id="1768010"/>
    <lineage>
        <taxon>Bacteria</taxon>
        <taxon>Bacillati</taxon>
        <taxon>Actinomycetota</taxon>
        <taxon>Actinomycetes</taxon>
        <taxon>Pseudonocardiales</taxon>
        <taxon>Pseudonocardiaceae</taxon>
    </lineage>
</organism>
<keyword evidence="2" id="KW-1185">Reference proteome</keyword>
<protein>
    <recommendedName>
        <fullName evidence="3">Peptidase inhibitor family I36</fullName>
    </recommendedName>
</protein>
<dbReference type="EMBL" id="JACHJQ010000005">
    <property type="protein sequence ID" value="MBB4908858.1"/>
    <property type="molecule type" value="Genomic_DNA"/>
</dbReference>
<dbReference type="Gene3D" id="2.60.20.10">
    <property type="entry name" value="Crystallins"/>
    <property type="match status" value="1"/>
</dbReference>
<dbReference type="AlphaFoldDB" id="A0A7W7Q8M1"/>
<dbReference type="Pfam" id="PF03995">
    <property type="entry name" value="Inhibitor_I36"/>
    <property type="match status" value="1"/>
</dbReference>
<evidence type="ECO:0000313" key="1">
    <source>
        <dbReference type="EMBL" id="MBB4908858.1"/>
    </source>
</evidence>